<keyword evidence="2" id="KW-0547">Nucleotide-binding</keyword>
<evidence type="ECO:0000256" key="3">
    <source>
        <dbReference type="ARBA" id="ARBA00022840"/>
    </source>
</evidence>
<evidence type="ECO:0000313" key="6">
    <source>
        <dbReference type="Proteomes" id="UP001589896"/>
    </source>
</evidence>
<organism evidence="5 6">
    <name type="scientific">Lysobacter korlensis</name>
    <dbReference type="NCBI Taxonomy" id="553636"/>
    <lineage>
        <taxon>Bacteria</taxon>
        <taxon>Pseudomonadati</taxon>
        <taxon>Pseudomonadota</taxon>
        <taxon>Gammaproteobacteria</taxon>
        <taxon>Lysobacterales</taxon>
        <taxon>Lysobacteraceae</taxon>
        <taxon>Lysobacter</taxon>
    </lineage>
</organism>
<feature type="domain" description="ABC transporter" evidence="4">
    <location>
        <begin position="13"/>
        <end position="248"/>
    </location>
</feature>
<evidence type="ECO:0000259" key="4">
    <source>
        <dbReference type="PROSITE" id="PS50893"/>
    </source>
</evidence>
<dbReference type="InterPro" id="IPR050095">
    <property type="entry name" value="ECF_ABC_transporter_ATP-bd"/>
</dbReference>
<evidence type="ECO:0000313" key="5">
    <source>
        <dbReference type="EMBL" id="MFC0678442.1"/>
    </source>
</evidence>
<dbReference type="InterPro" id="IPR003439">
    <property type="entry name" value="ABC_transporter-like_ATP-bd"/>
</dbReference>
<dbReference type="PROSITE" id="PS00211">
    <property type="entry name" value="ABC_TRANSPORTER_1"/>
    <property type="match status" value="2"/>
</dbReference>
<keyword evidence="6" id="KW-1185">Reference proteome</keyword>
<dbReference type="InterPro" id="IPR027417">
    <property type="entry name" value="P-loop_NTPase"/>
</dbReference>
<dbReference type="InterPro" id="IPR003593">
    <property type="entry name" value="AAA+_ATPase"/>
</dbReference>
<dbReference type="GO" id="GO:0005524">
    <property type="term" value="F:ATP binding"/>
    <property type="evidence" value="ECO:0007669"/>
    <property type="project" value="UniProtKB-KW"/>
</dbReference>
<evidence type="ECO:0000256" key="1">
    <source>
        <dbReference type="ARBA" id="ARBA00022448"/>
    </source>
</evidence>
<dbReference type="PROSITE" id="PS50893">
    <property type="entry name" value="ABC_TRANSPORTER_2"/>
    <property type="match status" value="2"/>
</dbReference>
<dbReference type="Proteomes" id="UP001589896">
    <property type="component" value="Unassembled WGS sequence"/>
</dbReference>
<name>A0ABV6RN81_9GAMM</name>
<dbReference type="RefSeq" id="WP_386668300.1">
    <property type="nucleotide sequence ID" value="NZ_JBHLTG010000002.1"/>
</dbReference>
<keyword evidence="3 5" id="KW-0067">ATP-binding</keyword>
<dbReference type="EMBL" id="JBHLTG010000002">
    <property type="protein sequence ID" value="MFC0678442.1"/>
    <property type="molecule type" value="Genomic_DNA"/>
</dbReference>
<sequence>MIGTSPRVQPVGVRADGWGWRYAGRRAQAVQNVDLRIEPGEKVLLLGPSGSGKSTLMAALAGVLGGDDEGEATGSLRLDGRSPGEIRGRAGLVLQDPDSQVVLARVGDDVAFGCENLGVPRDEIWRRVAEALGAVGLRLPLDAPTAALSGGQKQRLALAGVLAMRPGLVLLDEPTANLDPAGVREVRDAVEHVILATGATLVVIEHRVEVWTDVVDRVVVLAPSDAGGGVLADGPVGPVLARHGDALAERGVWVPAHRPPTPARSGATAARPLLAAESLAVGRNGAVAADGIDATVSAGRLLGVSGPNGSGKSTLALTLAGLLAPLGGTLTSTQALAAGARPEPIRWTSGQLLSRIGTVFQDPEHQFLASTVRAELEIGPRAQGLRGGDLARRVEPLLERLHLAGVAAANPFTLSGGEKRRLSVATVLAAEPQVLVLDEPTFGQDARTWAQLVGLLAGLLDRGLAAVAVSHDEHFLEALADESLVLGR</sequence>
<dbReference type="InterPro" id="IPR017871">
    <property type="entry name" value="ABC_transporter-like_CS"/>
</dbReference>
<feature type="domain" description="ABC transporter" evidence="4">
    <location>
        <begin position="274"/>
        <end position="488"/>
    </location>
</feature>
<keyword evidence="1" id="KW-0813">Transport</keyword>
<evidence type="ECO:0000256" key="2">
    <source>
        <dbReference type="ARBA" id="ARBA00022741"/>
    </source>
</evidence>
<dbReference type="SUPFAM" id="SSF52540">
    <property type="entry name" value="P-loop containing nucleoside triphosphate hydrolases"/>
    <property type="match status" value="2"/>
</dbReference>
<proteinExistence type="predicted"/>
<accession>A0ABV6RN81</accession>
<dbReference type="SMART" id="SM00382">
    <property type="entry name" value="AAA"/>
    <property type="match status" value="2"/>
</dbReference>
<protein>
    <submittedName>
        <fullName evidence="5">ABC transporter ATP-binding protein</fullName>
    </submittedName>
</protein>
<reference evidence="5 6" key="1">
    <citation type="submission" date="2024-09" db="EMBL/GenBank/DDBJ databases">
        <authorList>
            <person name="Sun Q."/>
            <person name="Mori K."/>
        </authorList>
    </citation>
    <scope>NUCLEOTIDE SEQUENCE [LARGE SCALE GENOMIC DNA]</scope>
    <source>
        <strain evidence="5 6">KCTC 23076</strain>
    </source>
</reference>
<gene>
    <name evidence="5" type="ORF">ACFFGH_11395</name>
</gene>
<dbReference type="Pfam" id="PF00005">
    <property type="entry name" value="ABC_tran"/>
    <property type="match status" value="2"/>
</dbReference>
<dbReference type="CDD" id="cd03225">
    <property type="entry name" value="ABC_cobalt_CbiO_domain1"/>
    <property type="match status" value="2"/>
</dbReference>
<comment type="caution">
    <text evidence="5">The sequence shown here is derived from an EMBL/GenBank/DDBJ whole genome shotgun (WGS) entry which is preliminary data.</text>
</comment>
<dbReference type="Gene3D" id="3.40.50.300">
    <property type="entry name" value="P-loop containing nucleotide triphosphate hydrolases"/>
    <property type="match status" value="2"/>
</dbReference>
<dbReference type="InterPro" id="IPR015856">
    <property type="entry name" value="ABC_transpr_CbiO/EcfA_su"/>
</dbReference>
<dbReference type="PANTHER" id="PTHR43553">
    <property type="entry name" value="HEAVY METAL TRANSPORTER"/>
    <property type="match status" value="1"/>
</dbReference>